<evidence type="ECO:0000256" key="1">
    <source>
        <dbReference type="ARBA" id="ARBA00001946"/>
    </source>
</evidence>
<comment type="cofactor">
    <cofactor evidence="1 13">
        <name>Mg(2+)</name>
        <dbReference type="ChEBI" id="CHEBI:18420"/>
    </cofactor>
</comment>
<dbReference type="PANTHER" id="PTHR10192:SF5">
    <property type="entry name" value="GEPHYRIN"/>
    <property type="match status" value="1"/>
</dbReference>
<dbReference type="InterPro" id="IPR005111">
    <property type="entry name" value="MoeA_C_domain_IV"/>
</dbReference>
<dbReference type="FunFam" id="2.40.340.10:FF:000004">
    <property type="entry name" value="Molybdopterin molybdenumtransferase"/>
    <property type="match status" value="1"/>
</dbReference>
<keyword evidence="7 13" id="KW-0479">Metal-binding</keyword>
<dbReference type="GO" id="GO:0061599">
    <property type="term" value="F:molybdopterin molybdotransferase activity"/>
    <property type="evidence" value="ECO:0007669"/>
    <property type="project" value="UniProtKB-UniRule"/>
</dbReference>
<gene>
    <name evidence="16" type="ORF">EUGRSUZ_J00614</name>
</gene>
<accession>A0A059ABI0</accession>
<dbReference type="Gramene" id="KCW50986">
    <property type="protein sequence ID" value="KCW50986"/>
    <property type="gene ID" value="EUGRSUZ_J00614"/>
</dbReference>
<evidence type="ECO:0000256" key="9">
    <source>
        <dbReference type="ARBA" id="ARBA00022840"/>
    </source>
</evidence>
<comment type="similarity">
    <text evidence="3">In the N-terminal section; belongs to the MoaB/Mog family.</text>
</comment>
<evidence type="ECO:0000259" key="15">
    <source>
        <dbReference type="SMART" id="SM00852"/>
    </source>
</evidence>
<comment type="function">
    <text evidence="13">Catalyzes two steps in the biosynthesis of the molybdenum cofactor. In the first step, molybdopterin is adenylated. Subsequently, molybdate is inserted into adenylated molybdopterin and AMP is released.</text>
</comment>
<protein>
    <recommendedName>
        <fullName evidence="13">Molybdopterin biosynthesis protein CNX1</fullName>
    </recommendedName>
    <alternativeName>
        <fullName evidence="13">Molybdenum cofactor biosynthesis enzyme CNX1</fullName>
    </alternativeName>
    <domain>
        <recommendedName>
            <fullName evidence="13">Molybdopterin molybdenumtransferase</fullName>
            <shortName evidence="13">MPT Mo-transferase</shortName>
            <ecNumber evidence="13">2.10.1.1</ecNumber>
        </recommendedName>
        <alternativeName>
            <fullName evidence="13">Domain E</fullName>
        </alternativeName>
    </domain>
    <domain>
        <recommendedName>
            <fullName evidence="13">Molybdopterin adenylyltransferase</fullName>
            <shortName evidence="13">MPT adenylyltransferase</shortName>
            <ecNumber evidence="13">2.7.7.75</ecNumber>
        </recommendedName>
        <alternativeName>
            <fullName evidence="13">Domain G</fullName>
        </alternativeName>
    </domain>
</protein>
<dbReference type="Pfam" id="PF00994">
    <property type="entry name" value="MoCF_biosynth"/>
    <property type="match status" value="1"/>
</dbReference>
<keyword evidence="9" id="KW-0067">ATP-binding</keyword>
<dbReference type="Gene3D" id="2.40.340.10">
    <property type="entry name" value="MoeA, C-terminal, domain IV"/>
    <property type="match status" value="1"/>
</dbReference>
<dbReference type="GO" id="GO:0046872">
    <property type="term" value="F:metal ion binding"/>
    <property type="evidence" value="ECO:0007669"/>
    <property type="project" value="UniProtKB-UniRule"/>
</dbReference>
<dbReference type="FunFam" id="2.170.190.11:FF:000001">
    <property type="entry name" value="Molybdopterin molybdenumtransferase"/>
    <property type="match status" value="1"/>
</dbReference>
<comment type="similarity">
    <text evidence="4">In the C-terminal section; belongs to the MoeA family.</text>
</comment>
<proteinExistence type="inferred from homology"/>
<keyword evidence="10 13" id="KW-0460">Magnesium</keyword>
<dbReference type="UniPathway" id="UPA00344"/>
<keyword evidence="6 13" id="KW-0808">Transferase</keyword>
<evidence type="ECO:0000256" key="3">
    <source>
        <dbReference type="ARBA" id="ARBA00007589"/>
    </source>
</evidence>
<evidence type="ECO:0000256" key="13">
    <source>
        <dbReference type="RuleBase" id="RU365090"/>
    </source>
</evidence>
<dbReference type="SMART" id="SM00852">
    <property type="entry name" value="MoCF_biosynth"/>
    <property type="match status" value="1"/>
</dbReference>
<dbReference type="AlphaFoldDB" id="A0A059ABI0"/>
<dbReference type="GO" id="GO:0006777">
    <property type="term" value="P:Mo-molybdopterin cofactor biosynthetic process"/>
    <property type="evidence" value="ECO:0007669"/>
    <property type="project" value="UniProtKB-UniRule"/>
</dbReference>
<dbReference type="Pfam" id="PF03454">
    <property type="entry name" value="MoeA_C"/>
    <property type="match status" value="1"/>
</dbReference>
<dbReference type="InterPro" id="IPR036135">
    <property type="entry name" value="MoeA_linker/N_sf"/>
</dbReference>
<dbReference type="PROSITE" id="PS01079">
    <property type="entry name" value="MOCF_BIOSYNTHESIS_2"/>
    <property type="match status" value="1"/>
</dbReference>
<comment type="pathway">
    <text evidence="2 13">Cofactor biosynthesis; molybdopterin biosynthesis.</text>
</comment>
<dbReference type="NCBIfam" id="TIGR00177">
    <property type="entry name" value="molyb_syn"/>
    <property type="match status" value="1"/>
</dbReference>
<dbReference type="InterPro" id="IPR036425">
    <property type="entry name" value="MoaB/Mog-like_dom_sf"/>
</dbReference>
<dbReference type="GO" id="GO:0061598">
    <property type="term" value="F:molybdopterin adenylyltransferase activity"/>
    <property type="evidence" value="ECO:0007669"/>
    <property type="project" value="UniProtKB-UniRule"/>
</dbReference>
<evidence type="ECO:0000313" key="16">
    <source>
        <dbReference type="EMBL" id="KCW50986.1"/>
    </source>
</evidence>
<dbReference type="PANTHER" id="PTHR10192">
    <property type="entry name" value="MOLYBDOPTERIN BIOSYNTHESIS PROTEIN"/>
    <property type="match status" value="1"/>
</dbReference>
<dbReference type="EC" id="2.7.7.75" evidence="13"/>
<name>A0A059ABI0_EUCGR</name>
<evidence type="ECO:0000256" key="5">
    <source>
        <dbReference type="ARBA" id="ARBA00022505"/>
    </source>
</evidence>
<evidence type="ECO:0000256" key="10">
    <source>
        <dbReference type="ARBA" id="ARBA00022842"/>
    </source>
</evidence>
<evidence type="ECO:0000256" key="7">
    <source>
        <dbReference type="ARBA" id="ARBA00022723"/>
    </source>
</evidence>
<dbReference type="InterPro" id="IPR001453">
    <property type="entry name" value="MoaB/Mog_dom"/>
</dbReference>
<dbReference type="InterPro" id="IPR038987">
    <property type="entry name" value="MoeA-like"/>
</dbReference>
<dbReference type="Gene3D" id="3.90.105.10">
    <property type="entry name" value="Molybdopterin biosynthesis moea protein, domain 2"/>
    <property type="match status" value="1"/>
</dbReference>
<organism evidence="16">
    <name type="scientific">Eucalyptus grandis</name>
    <name type="common">Flooded gum</name>
    <dbReference type="NCBI Taxonomy" id="71139"/>
    <lineage>
        <taxon>Eukaryota</taxon>
        <taxon>Viridiplantae</taxon>
        <taxon>Streptophyta</taxon>
        <taxon>Embryophyta</taxon>
        <taxon>Tracheophyta</taxon>
        <taxon>Spermatophyta</taxon>
        <taxon>Magnoliopsida</taxon>
        <taxon>eudicotyledons</taxon>
        <taxon>Gunneridae</taxon>
        <taxon>Pentapetalae</taxon>
        <taxon>rosids</taxon>
        <taxon>malvids</taxon>
        <taxon>Myrtales</taxon>
        <taxon>Myrtaceae</taxon>
        <taxon>Myrtoideae</taxon>
        <taxon>Eucalypteae</taxon>
        <taxon>Eucalyptus</taxon>
    </lineage>
</organism>
<evidence type="ECO:0000256" key="4">
    <source>
        <dbReference type="ARBA" id="ARBA00008339"/>
    </source>
</evidence>
<dbReference type="NCBIfam" id="NF045515">
    <property type="entry name" value="Glp_gephyrin"/>
    <property type="match status" value="1"/>
</dbReference>
<keyword evidence="11 13" id="KW-0501">Molybdenum cofactor biosynthesis</keyword>
<evidence type="ECO:0000256" key="8">
    <source>
        <dbReference type="ARBA" id="ARBA00022741"/>
    </source>
</evidence>
<keyword evidence="12" id="KW-0511">Multifunctional enzyme</keyword>
<comment type="catalytic activity">
    <reaction evidence="13">
        <text>molybdopterin + ATP + H(+) = adenylyl-molybdopterin + diphosphate</text>
        <dbReference type="Rhea" id="RHEA:31331"/>
        <dbReference type="ChEBI" id="CHEBI:15378"/>
        <dbReference type="ChEBI" id="CHEBI:30616"/>
        <dbReference type="ChEBI" id="CHEBI:33019"/>
        <dbReference type="ChEBI" id="CHEBI:58698"/>
        <dbReference type="ChEBI" id="CHEBI:62727"/>
    </reaction>
</comment>
<feature type="region of interest" description="Disordered" evidence="14">
    <location>
        <begin position="483"/>
        <end position="502"/>
    </location>
</feature>
<dbReference type="SUPFAM" id="SSF63882">
    <property type="entry name" value="MoeA N-terminal region -like"/>
    <property type="match status" value="1"/>
</dbReference>
<dbReference type="Gene3D" id="2.170.190.11">
    <property type="entry name" value="Molybdopterin biosynthesis moea protein, domain 3"/>
    <property type="match status" value="1"/>
</dbReference>
<dbReference type="InterPro" id="IPR036688">
    <property type="entry name" value="MoeA_C_domain_IV_sf"/>
</dbReference>
<evidence type="ECO:0000256" key="11">
    <source>
        <dbReference type="ARBA" id="ARBA00023150"/>
    </source>
</evidence>
<reference evidence="16" key="1">
    <citation type="submission" date="2013-07" db="EMBL/GenBank/DDBJ databases">
        <title>The genome of Eucalyptus grandis.</title>
        <authorList>
            <person name="Schmutz J."/>
            <person name="Hayes R."/>
            <person name="Myburg A."/>
            <person name="Tuskan G."/>
            <person name="Grattapaglia D."/>
            <person name="Rokhsar D.S."/>
        </authorList>
    </citation>
    <scope>NUCLEOTIDE SEQUENCE</scope>
    <source>
        <tissue evidence="16">Leaf extractions</tissue>
    </source>
</reference>
<keyword evidence="8" id="KW-0547">Nucleotide-binding</keyword>
<comment type="catalytic activity">
    <reaction evidence="13">
        <text>adenylyl-molybdopterin + molybdate = Mo-molybdopterin + AMP + H(+)</text>
        <dbReference type="Rhea" id="RHEA:35047"/>
        <dbReference type="ChEBI" id="CHEBI:15378"/>
        <dbReference type="ChEBI" id="CHEBI:36264"/>
        <dbReference type="ChEBI" id="CHEBI:62727"/>
        <dbReference type="ChEBI" id="CHEBI:71302"/>
        <dbReference type="ChEBI" id="CHEBI:456215"/>
    </reaction>
</comment>
<comment type="similarity">
    <text evidence="13">Belongs to the MoeA family.</text>
</comment>
<dbReference type="InterPro" id="IPR008284">
    <property type="entry name" value="MoCF_biosynth_CS"/>
</dbReference>
<dbReference type="SUPFAM" id="SSF63867">
    <property type="entry name" value="MoeA C-terminal domain-like"/>
    <property type="match status" value="1"/>
</dbReference>
<dbReference type="SUPFAM" id="SSF53218">
    <property type="entry name" value="Molybdenum cofactor biosynthesis proteins"/>
    <property type="match status" value="1"/>
</dbReference>
<dbReference type="GO" id="GO:0005524">
    <property type="term" value="F:ATP binding"/>
    <property type="evidence" value="ECO:0007669"/>
    <property type="project" value="UniProtKB-UniRule"/>
</dbReference>
<dbReference type="EC" id="2.10.1.1" evidence="13"/>
<dbReference type="CDD" id="cd00887">
    <property type="entry name" value="MoeA"/>
    <property type="match status" value="1"/>
</dbReference>
<evidence type="ECO:0000256" key="14">
    <source>
        <dbReference type="SAM" id="MobiDB-lite"/>
    </source>
</evidence>
<dbReference type="Pfam" id="PF03453">
    <property type="entry name" value="MoeA_N"/>
    <property type="match status" value="1"/>
</dbReference>
<evidence type="ECO:0000256" key="6">
    <source>
        <dbReference type="ARBA" id="ARBA00022679"/>
    </source>
</evidence>
<evidence type="ECO:0000256" key="12">
    <source>
        <dbReference type="ARBA" id="ARBA00023268"/>
    </source>
</evidence>
<sequence length="502" mass="52758">MAENAGTAAAKPALIPPEEALRIVLGAARRLPPVAVPLHDALGKVLAEDIRAPDPLPPYPASVKDGYAVVASDGPGEYPVITESRAGNDGVGVIVTPGTVAYVTTGGPIPDGADAVVQVEDTELVKGSLTDQKRVKILVQTSKGVDIRPVGYDIERDSMVLTAGERIGPSEVGLLATVGVTNVKVYPYPTVAVLSTGDELVDSSTKCLNRGQIRDSNRAMLLAAAMQQQCKVLDLGIARDDEEEIERIIQSALSSGIDILLTSGGVSMGDKDFIKPLLEKQGKVYFNKVCMKPGKPLTFAEITANTAESRTSNRILAFGLPGNPVSCIVCFNLFVVPAIRYLAGWANPKLLRVQARLKQSIKTDPVRIEYHRGIIRWLVNDGSGTPGFVAESTGHQVSSRLLSMKSANALLVLPATGSVIPAGTSVPAITISDLSASAPSKSPLLPDSVSVVQVTPSQDTVADGHQEGAYRVAILTVSDTVASGAGPDRSSNLQWSKGCYGR</sequence>
<dbReference type="Gene3D" id="3.40.980.10">
    <property type="entry name" value="MoaB/Mog-like domain"/>
    <property type="match status" value="1"/>
</dbReference>
<evidence type="ECO:0000256" key="2">
    <source>
        <dbReference type="ARBA" id="ARBA00005046"/>
    </source>
</evidence>
<dbReference type="InterPro" id="IPR005110">
    <property type="entry name" value="MoeA_linker/N"/>
</dbReference>
<feature type="domain" description="MoaB/Mog" evidence="15">
    <location>
        <begin position="192"/>
        <end position="341"/>
    </location>
</feature>
<keyword evidence="5 13" id="KW-0500">Molybdenum</keyword>
<dbReference type="EMBL" id="KK198762">
    <property type="protein sequence ID" value="KCW50986.1"/>
    <property type="molecule type" value="Genomic_DNA"/>
</dbReference>
<dbReference type="FunFam" id="3.40.980.10:FF:000009">
    <property type="entry name" value="Molybdopterin molybdenumtransferase"/>
    <property type="match status" value="1"/>
</dbReference>